<reference evidence="4" key="1">
    <citation type="submission" date="2021-01" db="EMBL/GenBank/DDBJ databases">
        <authorList>
            <person name="Corre E."/>
            <person name="Pelletier E."/>
            <person name="Niang G."/>
            <person name="Scheremetjew M."/>
            <person name="Finn R."/>
            <person name="Kale V."/>
            <person name="Holt S."/>
            <person name="Cochrane G."/>
            <person name="Meng A."/>
            <person name="Brown T."/>
            <person name="Cohen L."/>
        </authorList>
    </citation>
    <scope>NUCLEOTIDE SEQUENCE</scope>
    <source>
        <strain evidence="4">CCMP1320</strain>
    </source>
</reference>
<dbReference type="EMBL" id="HBIP01035809">
    <property type="protein sequence ID" value="CAE0506712.1"/>
    <property type="molecule type" value="Transcribed_RNA"/>
</dbReference>
<dbReference type="PANTHER" id="PTHR30483">
    <property type="entry name" value="LEUCINE-SPECIFIC-BINDING PROTEIN"/>
    <property type="match status" value="1"/>
</dbReference>
<organism evidence="4">
    <name type="scientific">Dunaliella tertiolecta</name>
    <name type="common">Green alga</name>
    <dbReference type="NCBI Taxonomy" id="3047"/>
    <lineage>
        <taxon>Eukaryota</taxon>
        <taxon>Viridiplantae</taxon>
        <taxon>Chlorophyta</taxon>
        <taxon>core chlorophytes</taxon>
        <taxon>Chlorophyceae</taxon>
        <taxon>CS clade</taxon>
        <taxon>Chlamydomonadales</taxon>
        <taxon>Dunaliellaceae</taxon>
        <taxon>Dunaliella</taxon>
    </lineage>
</organism>
<keyword evidence="1 2" id="KW-0732">Signal</keyword>
<dbReference type="PANTHER" id="PTHR30483:SF37">
    <property type="entry name" value="ABC TRANSPORTER SUBSTRATE-BINDING PROTEIN"/>
    <property type="match status" value="1"/>
</dbReference>
<evidence type="ECO:0000313" key="4">
    <source>
        <dbReference type="EMBL" id="CAE0506712.1"/>
    </source>
</evidence>
<dbReference type="AlphaFoldDB" id="A0A7S3VU29"/>
<evidence type="ECO:0000256" key="1">
    <source>
        <dbReference type="ARBA" id="ARBA00022729"/>
    </source>
</evidence>
<dbReference type="Gene3D" id="3.40.50.2300">
    <property type="match status" value="2"/>
</dbReference>
<gene>
    <name evidence="4" type="ORF">DTER00134_LOCUS21788</name>
</gene>
<dbReference type="InterPro" id="IPR028082">
    <property type="entry name" value="Peripla_BP_I"/>
</dbReference>
<dbReference type="InterPro" id="IPR051010">
    <property type="entry name" value="BCAA_transport"/>
</dbReference>
<feature type="signal peptide" evidence="2">
    <location>
        <begin position="1"/>
        <end position="27"/>
    </location>
</feature>
<accession>A0A7S3VU29</accession>
<proteinExistence type="predicted"/>
<name>A0A7S3VU29_DUNTE</name>
<dbReference type="Pfam" id="PF13458">
    <property type="entry name" value="Peripla_BP_6"/>
    <property type="match status" value="1"/>
</dbReference>
<dbReference type="SUPFAM" id="SSF53822">
    <property type="entry name" value="Periplasmic binding protein-like I"/>
    <property type="match status" value="1"/>
</dbReference>
<dbReference type="InterPro" id="IPR028081">
    <property type="entry name" value="Leu-bd"/>
</dbReference>
<protein>
    <recommendedName>
        <fullName evidence="3">Leucine-binding protein domain-containing protein</fullName>
    </recommendedName>
</protein>
<evidence type="ECO:0000259" key="3">
    <source>
        <dbReference type="Pfam" id="PF13458"/>
    </source>
</evidence>
<feature type="chain" id="PRO_5030935610" description="Leucine-binding protein domain-containing protein" evidence="2">
    <location>
        <begin position="28"/>
        <end position="480"/>
    </location>
</feature>
<sequence>MLSRMVGWPLLFLSLLLSLALLSAAGGKSLFKVGIVSSVTGELTDWHESVEGWEVYKSKLDKEYPLGFPIIGNDATYRFSFELNIRDDESNLQKHEAAVADLISEGVDFIANAQPNFAMEEALQSNKANLINIHGVTSNTAVFERALPNVFGLAQPMERFFPEPMKAFKDANVDKVAIVYRGDLTELRVACKAAVQAAEAKGLSVQEISYTSSDPEVLYGVTRQVNLSSSTLGLVGCTLSAEAHQFLNKIHEMRKPLKGIMFTNGPANHTWLEEVGELALNVLTPASWHKDTDVTDYLMVSSTDYSLLYYLTMGTPPTHIAAGASACGYVLQKALEAAFTTCNIGATGGNAHALLFGDTNGNPLINCQDGQNFGKQRIIDTLTDMYFDTFYGKVIFSPFRQNFVGHVRALQVKRMTADLQPYLAPMVALPRSKAVQEFVMPMPNRYKPSCQPGSMQNEDEYEPCISCEPGTYMDRVDSTY</sequence>
<feature type="domain" description="Leucine-binding protein" evidence="3">
    <location>
        <begin position="81"/>
        <end position="413"/>
    </location>
</feature>
<evidence type="ECO:0000256" key="2">
    <source>
        <dbReference type="SAM" id="SignalP"/>
    </source>
</evidence>